<dbReference type="EMBL" id="JASTZU010000060">
    <property type="protein sequence ID" value="MDL4842596.1"/>
    <property type="molecule type" value="Genomic_DNA"/>
</dbReference>
<evidence type="ECO:0000313" key="2">
    <source>
        <dbReference type="Proteomes" id="UP001235343"/>
    </source>
</evidence>
<dbReference type="Proteomes" id="UP001235343">
    <property type="component" value="Unassembled WGS sequence"/>
</dbReference>
<keyword evidence="2" id="KW-1185">Reference proteome</keyword>
<accession>A0ABT7L9Q2</accession>
<reference evidence="1 2" key="1">
    <citation type="submission" date="2023-06" db="EMBL/GenBank/DDBJ databases">
        <title>Aquibacillus rhizosphaerae LR5S19.</title>
        <authorList>
            <person name="Sun J.-Q."/>
        </authorList>
    </citation>
    <scope>NUCLEOTIDE SEQUENCE [LARGE SCALE GENOMIC DNA]</scope>
    <source>
        <strain evidence="1 2">LR5S19</strain>
    </source>
</reference>
<proteinExistence type="predicted"/>
<evidence type="ECO:0000313" key="1">
    <source>
        <dbReference type="EMBL" id="MDL4842596.1"/>
    </source>
</evidence>
<dbReference type="InterPro" id="IPR058600">
    <property type="entry name" value="YhjD-like"/>
</dbReference>
<protein>
    <submittedName>
        <fullName evidence="1">Uncharacterized protein</fullName>
    </submittedName>
</protein>
<sequence>MLNQQMNTTLHAYIVLPMVLKVFKQDYTFFENGKSVARIVYLDKLDTVIASVQDDLAAVKKTTYNTYHMKVRNLGKQNGFIRYDWQTPNDSGDLLFTPEQLRDLTEDMMRLYLYGFLSREVTPSNRGWF</sequence>
<name>A0ABT7L9Q2_9BACI</name>
<organism evidence="1 2">
    <name type="scientific">Aquibacillus rhizosphaerae</name>
    <dbReference type="NCBI Taxonomy" id="3051431"/>
    <lineage>
        <taxon>Bacteria</taxon>
        <taxon>Bacillati</taxon>
        <taxon>Bacillota</taxon>
        <taxon>Bacilli</taxon>
        <taxon>Bacillales</taxon>
        <taxon>Bacillaceae</taxon>
        <taxon>Aquibacillus</taxon>
    </lineage>
</organism>
<comment type="caution">
    <text evidence="1">The sequence shown here is derived from an EMBL/GenBank/DDBJ whole genome shotgun (WGS) entry which is preliminary data.</text>
</comment>
<gene>
    <name evidence="1" type="ORF">QQS35_19350</name>
</gene>
<dbReference type="Pfam" id="PF26325">
    <property type="entry name" value="YhjD"/>
    <property type="match status" value="1"/>
</dbReference>
<dbReference type="RefSeq" id="WP_285933887.1">
    <property type="nucleotide sequence ID" value="NZ_JASTZU010000060.1"/>
</dbReference>